<gene>
    <name evidence="10" type="ORF">GGR27_000893</name>
</gene>
<dbReference type="InterPro" id="IPR045865">
    <property type="entry name" value="ACT-like_dom_sf"/>
</dbReference>
<evidence type="ECO:0000256" key="5">
    <source>
        <dbReference type="ARBA" id="ARBA00023222"/>
    </source>
</evidence>
<keyword evidence="3" id="KW-0028">Amino-acid biosynthesis</keyword>
<sequence length="285" mass="31362">MNTSTITSVAQIRVSIQGYAGAFHEAAARQHFVGKDVVTVPARTFADVVKQVEDGTSDVGLMAIENTLAGSLMDNYDLLQTANLRITAETYLRIRLNLMGLPGTALRDLRNVHSHPVALTQCRKFFKNWPQINLIKDVDTALSAREVKELNDPTRGAIASAAAAELYGLEILAPGIETNKLNHTRFLVLERGRDHAADDGDKVSLSFATTHEAGALYRVLMILAAYKINLTKIQSKPIVGRPFQYRFHVDFLLEGHVTLSQAIDAIRPVCMELRILGVYQAGVKP</sequence>
<keyword evidence="6 10" id="KW-0456">Lyase</keyword>
<dbReference type="PROSITE" id="PS51671">
    <property type="entry name" value="ACT"/>
    <property type="match status" value="1"/>
</dbReference>
<keyword evidence="11" id="KW-1185">Reference proteome</keyword>
<comment type="pathway">
    <text evidence="1">Amino-acid biosynthesis; L-phenylalanine biosynthesis; phenylpyruvate from prephenate: step 1/1.</text>
</comment>
<dbReference type="SUPFAM" id="SSF53850">
    <property type="entry name" value="Periplasmic binding protein-like II"/>
    <property type="match status" value="1"/>
</dbReference>
<comment type="catalytic activity">
    <reaction evidence="7">
        <text>prephenate + H(+) = 3-phenylpyruvate + CO2 + H2O</text>
        <dbReference type="Rhea" id="RHEA:21648"/>
        <dbReference type="ChEBI" id="CHEBI:15377"/>
        <dbReference type="ChEBI" id="CHEBI:15378"/>
        <dbReference type="ChEBI" id="CHEBI:16526"/>
        <dbReference type="ChEBI" id="CHEBI:18005"/>
        <dbReference type="ChEBI" id="CHEBI:29934"/>
        <dbReference type="EC" id="4.2.1.51"/>
    </reaction>
</comment>
<dbReference type="Gene3D" id="3.30.70.260">
    <property type="match status" value="1"/>
</dbReference>
<proteinExistence type="predicted"/>
<evidence type="ECO:0000256" key="6">
    <source>
        <dbReference type="ARBA" id="ARBA00023239"/>
    </source>
</evidence>
<accession>A0ABX0X9F3</accession>
<dbReference type="GO" id="GO:0004664">
    <property type="term" value="F:prephenate dehydratase activity"/>
    <property type="evidence" value="ECO:0007669"/>
    <property type="project" value="UniProtKB-EC"/>
</dbReference>
<dbReference type="PROSITE" id="PS51171">
    <property type="entry name" value="PREPHENATE_DEHYDR_3"/>
    <property type="match status" value="1"/>
</dbReference>
<dbReference type="InterPro" id="IPR001086">
    <property type="entry name" value="Preph_deHydtase"/>
</dbReference>
<reference evidence="10 11" key="1">
    <citation type="submission" date="2020-03" db="EMBL/GenBank/DDBJ databases">
        <title>Genomic Encyclopedia of Type Strains, Phase IV (KMG-IV): sequencing the most valuable type-strain genomes for metagenomic binning, comparative biology and taxonomic classification.</title>
        <authorList>
            <person name="Goeker M."/>
        </authorList>
    </citation>
    <scope>NUCLEOTIDE SEQUENCE [LARGE SCALE GENOMIC DNA]</scope>
    <source>
        <strain evidence="10 11">DSM 105096</strain>
    </source>
</reference>
<feature type="domain" description="ACT" evidence="9">
    <location>
        <begin position="204"/>
        <end position="280"/>
    </location>
</feature>
<protein>
    <recommendedName>
        <fullName evidence="2">prephenate dehydratase</fullName>
        <ecNumber evidence="2">4.2.1.51</ecNumber>
    </recommendedName>
</protein>
<organism evidence="10 11">
    <name type="scientific">Neolewinella antarctica</name>
    <dbReference type="NCBI Taxonomy" id="442734"/>
    <lineage>
        <taxon>Bacteria</taxon>
        <taxon>Pseudomonadati</taxon>
        <taxon>Bacteroidota</taxon>
        <taxon>Saprospiria</taxon>
        <taxon>Saprospirales</taxon>
        <taxon>Lewinellaceae</taxon>
        <taxon>Neolewinella</taxon>
    </lineage>
</organism>
<name>A0ABX0X9F3_9BACT</name>
<feature type="domain" description="Prephenate dehydratase" evidence="8">
    <location>
        <begin position="13"/>
        <end position="191"/>
    </location>
</feature>
<evidence type="ECO:0000313" key="11">
    <source>
        <dbReference type="Proteomes" id="UP000770785"/>
    </source>
</evidence>
<dbReference type="SUPFAM" id="SSF55021">
    <property type="entry name" value="ACT-like"/>
    <property type="match status" value="1"/>
</dbReference>
<evidence type="ECO:0000256" key="1">
    <source>
        <dbReference type="ARBA" id="ARBA00004741"/>
    </source>
</evidence>
<dbReference type="Proteomes" id="UP000770785">
    <property type="component" value="Unassembled WGS sequence"/>
</dbReference>
<evidence type="ECO:0000259" key="8">
    <source>
        <dbReference type="PROSITE" id="PS51171"/>
    </source>
</evidence>
<keyword evidence="4" id="KW-0057">Aromatic amino acid biosynthesis</keyword>
<evidence type="ECO:0000313" key="10">
    <source>
        <dbReference type="EMBL" id="NJC25412.1"/>
    </source>
</evidence>
<dbReference type="CDD" id="cd13631">
    <property type="entry name" value="PBP2_Ct-PDT_like"/>
    <property type="match status" value="1"/>
</dbReference>
<dbReference type="PANTHER" id="PTHR21022:SF19">
    <property type="entry name" value="PREPHENATE DEHYDRATASE-RELATED"/>
    <property type="match status" value="1"/>
</dbReference>
<dbReference type="PANTHER" id="PTHR21022">
    <property type="entry name" value="PREPHENATE DEHYDRATASE P PROTEIN"/>
    <property type="match status" value="1"/>
</dbReference>
<dbReference type="EC" id="4.2.1.51" evidence="2"/>
<dbReference type="RefSeq" id="WP_168036164.1">
    <property type="nucleotide sequence ID" value="NZ_JAATJH010000001.1"/>
</dbReference>
<evidence type="ECO:0000256" key="2">
    <source>
        <dbReference type="ARBA" id="ARBA00013147"/>
    </source>
</evidence>
<evidence type="ECO:0000256" key="4">
    <source>
        <dbReference type="ARBA" id="ARBA00023141"/>
    </source>
</evidence>
<keyword evidence="5" id="KW-0584">Phenylalanine biosynthesis</keyword>
<dbReference type="PIRSF" id="PIRSF001500">
    <property type="entry name" value="Chor_mut_pdt_Ppr"/>
    <property type="match status" value="1"/>
</dbReference>
<dbReference type="Pfam" id="PF00800">
    <property type="entry name" value="PDT"/>
    <property type="match status" value="1"/>
</dbReference>
<dbReference type="Gene3D" id="3.40.190.10">
    <property type="entry name" value="Periplasmic binding protein-like II"/>
    <property type="match status" value="2"/>
</dbReference>
<dbReference type="CDD" id="cd04905">
    <property type="entry name" value="ACT_CM-PDT"/>
    <property type="match status" value="1"/>
</dbReference>
<comment type="caution">
    <text evidence="10">The sequence shown here is derived from an EMBL/GenBank/DDBJ whole genome shotgun (WGS) entry which is preliminary data.</text>
</comment>
<evidence type="ECO:0000256" key="7">
    <source>
        <dbReference type="ARBA" id="ARBA00047848"/>
    </source>
</evidence>
<dbReference type="EMBL" id="JAATJH010000001">
    <property type="protein sequence ID" value="NJC25412.1"/>
    <property type="molecule type" value="Genomic_DNA"/>
</dbReference>
<evidence type="ECO:0000259" key="9">
    <source>
        <dbReference type="PROSITE" id="PS51671"/>
    </source>
</evidence>
<dbReference type="InterPro" id="IPR002912">
    <property type="entry name" value="ACT_dom"/>
</dbReference>
<dbReference type="InterPro" id="IPR008242">
    <property type="entry name" value="Chor_mutase/pphenate_deHydtase"/>
</dbReference>
<evidence type="ECO:0000256" key="3">
    <source>
        <dbReference type="ARBA" id="ARBA00022605"/>
    </source>
</evidence>